<feature type="compositionally biased region" description="Basic and acidic residues" evidence="1">
    <location>
        <begin position="279"/>
        <end position="288"/>
    </location>
</feature>
<protein>
    <submittedName>
        <fullName evidence="2">Uncharacterized protein</fullName>
    </submittedName>
</protein>
<gene>
    <name evidence="2" type="ORF">EI97DRAFT_471511</name>
</gene>
<keyword evidence="3" id="KW-1185">Reference proteome</keyword>
<evidence type="ECO:0000313" key="3">
    <source>
        <dbReference type="Proteomes" id="UP000800097"/>
    </source>
</evidence>
<reference evidence="2" key="1">
    <citation type="journal article" date="2020" name="Stud. Mycol.">
        <title>101 Dothideomycetes genomes: a test case for predicting lifestyles and emergence of pathogens.</title>
        <authorList>
            <person name="Haridas S."/>
            <person name="Albert R."/>
            <person name="Binder M."/>
            <person name="Bloem J."/>
            <person name="Labutti K."/>
            <person name="Salamov A."/>
            <person name="Andreopoulos B."/>
            <person name="Baker S."/>
            <person name="Barry K."/>
            <person name="Bills G."/>
            <person name="Bluhm B."/>
            <person name="Cannon C."/>
            <person name="Castanera R."/>
            <person name="Culley D."/>
            <person name="Daum C."/>
            <person name="Ezra D."/>
            <person name="Gonzalez J."/>
            <person name="Henrissat B."/>
            <person name="Kuo A."/>
            <person name="Liang C."/>
            <person name="Lipzen A."/>
            <person name="Lutzoni F."/>
            <person name="Magnuson J."/>
            <person name="Mondo S."/>
            <person name="Nolan M."/>
            <person name="Ohm R."/>
            <person name="Pangilinan J."/>
            <person name="Park H.-J."/>
            <person name="Ramirez L."/>
            <person name="Alfaro M."/>
            <person name="Sun H."/>
            <person name="Tritt A."/>
            <person name="Yoshinaga Y."/>
            <person name="Zwiers L.-H."/>
            <person name="Turgeon B."/>
            <person name="Goodwin S."/>
            <person name="Spatafora J."/>
            <person name="Crous P."/>
            <person name="Grigoriev I."/>
        </authorList>
    </citation>
    <scope>NUCLEOTIDE SEQUENCE</scope>
    <source>
        <strain evidence="2">CBS 379.55</strain>
    </source>
</reference>
<sequence>MHWFPRRSFSGRFGERWFEVVECVAVAVRWNASTQQQQSALVVEENATNTRTHTQQQTARRREMGSLSVEMAVVWVTGKGGDGGSGGKGKDEGRVTGDRRAGWGFVIGGKEKKRAVKCRRKGRRAEKWYGLQLPNGGATGGGGQGQSVEGAGGGAEQGPLAGLRSCSRAAAAVRWACLGPPAWKALIGGGVRLSMRRVAGMSAASAGPLRSTTRLFSPDSSSRVPGERAFFIRLGPASGLKFDCRRWWRGRNGLGCPGWHGRARMTSALAGSRLGGDARATKGSHEQSGKLQKGTWGLQMALPGGPMGSAGLSSASSPSVPCSGCAPIPISPSPRKPLRVQRKSARTGTTTVGPQDKELPAAGSISNQRQRQPDSTERGERAPDWALEPQPASPIFAPTAARACACASPPLRVSAAASRLPKGRERETPHWRHCLPPLAARKDQAHSCFTPLVQSAPCHAHAHPFHLPGPCRRTINRKPF</sequence>
<accession>A0A6A6JWN1</accession>
<feature type="compositionally biased region" description="Basic residues" evidence="1">
    <location>
        <begin position="336"/>
        <end position="345"/>
    </location>
</feature>
<proteinExistence type="predicted"/>
<feature type="compositionally biased region" description="Basic and acidic residues" evidence="1">
    <location>
        <begin position="371"/>
        <end position="383"/>
    </location>
</feature>
<evidence type="ECO:0000313" key="2">
    <source>
        <dbReference type="EMBL" id="KAF2280635.1"/>
    </source>
</evidence>
<dbReference type="GeneID" id="54555007"/>
<dbReference type="Proteomes" id="UP000800097">
    <property type="component" value="Unassembled WGS sequence"/>
</dbReference>
<feature type="compositionally biased region" description="Low complexity" evidence="1">
    <location>
        <begin position="300"/>
        <end position="327"/>
    </location>
</feature>
<dbReference type="RefSeq" id="XP_033658173.1">
    <property type="nucleotide sequence ID" value="XM_033801832.1"/>
</dbReference>
<dbReference type="AlphaFoldDB" id="A0A6A6JWN1"/>
<feature type="compositionally biased region" description="Gly residues" evidence="1">
    <location>
        <begin position="137"/>
        <end position="156"/>
    </location>
</feature>
<dbReference type="EMBL" id="ML986484">
    <property type="protein sequence ID" value="KAF2280635.1"/>
    <property type="molecule type" value="Genomic_DNA"/>
</dbReference>
<evidence type="ECO:0000256" key="1">
    <source>
        <dbReference type="SAM" id="MobiDB-lite"/>
    </source>
</evidence>
<name>A0A6A6JWN1_WESOR</name>
<organism evidence="2 3">
    <name type="scientific">Westerdykella ornata</name>
    <dbReference type="NCBI Taxonomy" id="318751"/>
    <lineage>
        <taxon>Eukaryota</taxon>
        <taxon>Fungi</taxon>
        <taxon>Dikarya</taxon>
        <taxon>Ascomycota</taxon>
        <taxon>Pezizomycotina</taxon>
        <taxon>Dothideomycetes</taxon>
        <taxon>Pleosporomycetidae</taxon>
        <taxon>Pleosporales</taxon>
        <taxon>Sporormiaceae</taxon>
        <taxon>Westerdykella</taxon>
    </lineage>
</organism>
<feature type="region of interest" description="Disordered" evidence="1">
    <location>
        <begin position="274"/>
        <end position="386"/>
    </location>
</feature>
<feature type="region of interest" description="Disordered" evidence="1">
    <location>
        <begin position="131"/>
        <end position="157"/>
    </location>
</feature>